<evidence type="ECO:0000256" key="1">
    <source>
        <dbReference type="SAM" id="MobiDB-lite"/>
    </source>
</evidence>
<reference evidence="2 3" key="1">
    <citation type="submission" date="2013-11" db="EMBL/GenBank/DDBJ databases">
        <title>Draft genome of the bovine lungworm Dictyocaulus viviparus.</title>
        <authorList>
            <person name="Mitreva M."/>
        </authorList>
    </citation>
    <scope>NUCLEOTIDE SEQUENCE [LARGE SCALE GENOMIC DNA]</scope>
    <source>
        <strain evidence="2 3">HannoverDv2000</strain>
    </source>
</reference>
<feature type="compositionally biased region" description="Basic and acidic residues" evidence="1">
    <location>
        <begin position="199"/>
        <end position="214"/>
    </location>
</feature>
<dbReference type="Proteomes" id="UP000053766">
    <property type="component" value="Unassembled WGS sequence"/>
</dbReference>
<keyword evidence="3" id="KW-1185">Reference proteome</keyword>
<sequence>MENVARPNISITRDYSPRPLISPVQSNSTTTNATEQAYQSTSSTNGTPVVISGGVSGMSVTALQQQPMQIYVDPASKQHYMAIETDQGMQLYPIQIQTDGPVAYSFAPDITSAMATNGGANQTFIMMATGEVEEGSSETLCTMPTARVQTSPSRSNISTRSQKNNELNSRQPQRNISAHTTTYVALAGQETHVQTRSSQKREGAGGKGNKEKVLSTKRPRHS</sequence>
<accession>A0A0D8Y7B3</accession>
<dbReference type="EMBL" id="KN716175">
    <property type="protein sequence ID" value="KJH51859.1"/>
    <property type="molecule type" value="Genomic_DNA"/>
</dbReference>
<feature type="compositionally biased region" description="Polar residues" evidence="1">
    <location>
        <begin position="23"/>
        <end position="45"/>
    </location>
</feature>
<dbReference type="OrthoDB" id="386949at2759"/>
<feature type="region of interest" description="Disordered" evidence="1">
    <location>
        <begin position="146"/>
        <end position="222"/>
    </location>
</feature>
<dbReference type="AlphaFoldDB" id="A0A0D8Y7B3"/>
<reference evidence="3" key="2">
    <citation type="journal article" date="2016" name="Sci. Rep.">
        <title>Dictyocaulus viviparus genome, variome and transcriptome elucidate lungworm biology and support future intervention.</title>
        <authorList>
            <person name="McNulty S.N."/>
            <person name="Strube C."/>
            <person name="Rosa B.A."/>
            <person name="Martin J.C."/>
            <person name="Tyagi R."/>
            <person name="Choi Y.J."/>
            <person name="Wang Q."/>
            <person name="Hallsworth Pepin K."/>
            <person name="Zhang X."/>
            <person name="Ozersky P."/>
            <person name="Wilson R.K."/>
            <person name="Sternberg P.W."/>
            <person name="Gasser R.B."/>
            <person name="Mitreva M."/>
        </authorList>
    </citation>
    <scope>NUCLEOTIDE SEQUENCE [LARGE SCALE GENOMIC DNA]</scope>
    <source>
        <strain evidence="3">HannoverDv2000</strain>
    </source>
</reference>
<evidence type="ECO:0000313" key="2">
    <source>
        <dbReference type="EMBL" id="KJH51859.1"/>
    </source>
</evidence>
<feature type="compositionally biased region" description="Polar residues" evidence="1">
    <location>
        <begin position="146"/>
        <end position="183"/>
    </location>
</feature>
<proteinExistence type="predicted"/>
<protein>
    <submittedName>
        <fullName evidence="2">Uncharacterized protein</fullName>
    </submittedName>
</protein>
<dbReference type="STRING" id="29172.A0A0D8Y7B3"/>
<evidence type="ECO:0000313" key="3">
    <source>
        <dbReference type="Proteomes" id="UP000053766"/>
    </source>
</evidence>
<gene>
    <name evidence="2" type="ORF">DICVIV_01938</name>
</gene>
<name>A0A0D8Y7B3_DICVI</name>
<feature type="region of interest" description="Disordered" evidence="1">
    <location>
        <begin position="1"/>
        <end position="45"/>
    </location>
</feature>
<organism evidence="2 3">
    <name type="scientific">Dictyocaulus viviparus</name>
    <name type="common">Bovine lungworm</name>
    <dbReference type="NCBI Taxonomy" id="29172"/>
    <lineage>
        <taxon>Eukaryota</taxon>
        <taxon>Metazoa</taxon>
        <taxon>Ecdysozoa</taxon>
        <taxon>Nematoda</taxon>
        <taxon>Chromadorea</taxon>
        <taxon>Rhabditida</taxon>
        <taxon>Rhabditina</taxon>
        <taxon>Rhabditomorpha</taxon>
        <taxon>Strongyloidea</taxon>
        <taxon>Metastrongylidae</taxon>
        <taxon>Dictyocaulus</taxon>
    </lineage>
</organism>